<accession>A0A5M3T565</accession>
<protein>
    <submittedName>
        <fullName evidence="1">Uncharacterized protein</fullName>
    </submittedName>
</protein>
<gene>
    <name evidence="1" type="ORF">NIES46_29230</name>
</gene>
<dbReference type="EMBL" id="BIMW01000109">
    <property type="protein sequence ID" value="GCE94863.1"/>
    <property type="molecule type" value="Genomic_DNA"/>
</dbReference>
<evidence type="ECO:0000313" key="2">
    <source>
        <dbReference type="Proteomes" id="UP000326169"/>
    </source>
</evidence>
<evidence type="ECO:0000313" key="1">
    <source>
        <dbReference type="EMBL" id="GCE94863.1"/>
    </source>
</evidence>
<organism evidence="1 2">
    <name type="scientific">Limnospira platensis NIES-46</name>
    <dbReference type="NCBI Taxonomy" id="1236695"/>
    <lineage>
        <taxon>Bacteria</taxon>
        <taxon>Bacillati</taxon>
        <taxon>Cyanobacteriota</taxon>
        <taxon>Cyanophyceae</taxon>
        <taxon>Oscillatoriophycideae</taxon>
        <taxon>Oscillatoriales</taxon>
        <taxon>Sirenicapillariaceae</taxon>
        <taxon>Limnospira</taxon>
    </lineage>
</organism>
<reference evidence="1 2" key="1">
    <citation type="journal article" date="2019" name="J Genomics">
        <title>The Draft Genome of a Hydrogen-producing Cyanobacterium, Arthrospira platensis NIES-46.</title>
        <authorList>
            <person name="Suzuki S."/>
            <person name="Yamaguchi H."/>
            <person name="Kawachi M."/>
        </authorList>
    </citation>
    <scope>NUCLEOTIDE SEQUENCE [LARGE SCALE GENOMIC DNA]</scope>
    <source>
        <strain evidence="1 2">NIES-46</strain>
    </source>
</reference>
<proteinExistence type="predicted"/>
<comment type="caution">
    <text evidence="1">The sequence shown here is derived from an EMBL/GenBank/DDBJ whole genome shotgun (WGS) entry which is preliminary data.</text>
</comment>
<dbReference type="GeneID" id="301683739"/>
<keyword evidence="2" id="KW-1185">Reference proteome</keyword>
<name>A0A5M3T565_LIMPL</name>
<sequence>MLTHHRKPVSLSWISTDLPLRSQIETAATLYQKDKQQFHFILQEPDLLDYQSESHGDRVPIVPPCHPPRLLWLEVSPARAVMTMQGNSKFSYRHLWQKGMYGLSRYYLQGQSESLPNQIRLRNFTRDLTLVGYPLPEFLRLEYELWSEKLRLGNYVLLLKIHH</sequence>
<dbReference type="Proteomes" id="UP000326169">
    <property type="component" value="Unassembled WGS sequence"/>
</dbReference>
<dbReference type="RefSeq" id="WP_006616158.1">
    <property type="nucleotide sequence ID" value="NZ_BIMW01000109.1"/>
</dbReference>